<dbReference type="InterPro" id="IPR056614">
    <property type="entry name" value="FAZ1_cons"/>
</dbReference>
<comment type="caution">
    <text evidence="3">The sequence shown here is derived from an EMBL/GenBank/DDBJ whole genome shotgun (WGS) entry which is preliminary data.</text>
</comment>
<gene>
    <name evidence="3" type="ORF">TM35_000021860</name>
</gene>
<dbReference type="EMBL" id="NBCO01000002">
    <property type="protein sequence ID" value="ORC92860.1"/>
    <property type="molecule type" value="Genomic_DNA"/>
</dbReference>
<dbReference type="AlphaFoldDB" id="A0A1X0P8T2"/>
<organism evidence="3 4">
    <name type="scientific">Trypanosoma theileri</name>
    <dbReference type="NCBI Taxonomy" id="67003"/>
    <lineage>
        <taxon>Eukaryota</taxon>
        <taxon>Discoba</taxon>
        <taxon>Euglenozoa</taxon>
        <taxon>Kinetoplastea</taxon>
        <taxon>Metakinetoplastina</taxon>
        <taxon>Trypanosomatida</taxon>
        <taxon>Trypanosomatidae</taxon>
        <taxon>Trypanosoma</taxon>
    </lineage>
</organism>
<protein>
    <submittedName>
        <fullName evidence="3">Putative mitotubule-associated protein Gb4</fullName>
    </submittedName>
</protein>
<keyword evidence="4" id="KW-1185">Reference proteome</keyword>
<accession>A0A1X0P8T2</accession>
<dbReference type="Proteomes" id="UP000192257">
    <property type="component" value="Unassembled WGS sequence"/>
</dbReference>
<feature type="compositionally biased region" description="Polar residues" evidence="1">
    <location>
        <begin position="44"/>
        <end position="63"/>
    </location>
</feature>
<dbReference type="VEuPathDB" id="TriTrypDB:TM35_000021860"/>
<dbReference type="GeneID" id="39981284"/>
<dbReference type="Pfam" id="PF23398">
    <property type="entry name" value="FAZ1_cons"/>
    <property type="match status" value="1"/>
</dbReference>
<reference evidence="3 4" key="1">
    <citation type="submission" date="2017-03" db="EMBL/GenBank/DDBJ databases">
        <title>An alternative strategy for trypanosome survival in the mammalian bloodstream revealed through genome and transcriptome analysis of the ubiquitous bovine parasite Trypanosoma (Megatrypanum) theileri.</title>
        <authorList>
            <person name="Kelly S."/>
            <person name="Ivens A."/>
            <person name="Mott A."/>
            <person name="O'Neill E."/>
            <person name="Emms D."/>
            <person name="Macleod O."/>
            <person name="Voorheis P."/>
            <person name="Matthews J."/>
            <person name="Matthews K."/>
            <person name="Carrington M."/>
        </authorList>
    </citation>
    <scope>NUCLEOTIDE SEQUENCE [LARGE SCALE GENOMIC DNA]</scope>
    <source>
        <strain evidence="3">Edinburgh</strain>
    </source>
</reference>
<name>A0A1X0P8T2_9TRYP</name>
<evidence type="ECO:0000256" key="1">
    <source>
        <dbReference type="SAM" id="MobiDB-lite"/>
    </source>
</evidence>
<feature type="domain" description="Flagellar attachment zone protein 1 conserved" evidence="2">
    <location>
        <begin position="124"/>
        <end position="210"/>
    </location>
</feature>
<sequence>MSLYAATEIDSSWHAMPEWVRRRSDAIHQGQRRSLNEFPGHSGLNDSWQTKGGESPEKQQQAAARSLQDESAIMHENDQQDESPQVNKKDVAADQMGESAAGLAQGKRKSSRARTSIKGLGLATHTVRFHGALWKSIVQTKRSELEHAFKKDVVDVTEIEEKRIEDLTFEYKGMLVARFTINHNLDEEEMMYVHTMLQTYDFPHMLALYPNDGVLKSHPKDAEVEV</sequence>
<dbReference type="RefSeq" id="XP_028886926.1">
    <property type="nucleotide sequence ID" value="XM_029021504.1"/>
</dbReference>
<proteinExistence type="predicted"/>
<feature type="region of interest" description="Disordered" evidence="1">
    <location>
        <begin position="32"/>
        <end position="68"/>
    </location>
</feature>
<evidence type="ECO:0000313" key="3">
    <source>
        <dbReference type="EMBL" id="ORC92860.1"/>
    </source>
</evidence>
<evidence type="ECO:0000313" key="4">
    <source>
        <dbReference type="Proteomes" id="UP000192257"/>
    </source>
</evidence>
<evidence type="ECO:0000259" key="2">
    <source>
        <dbReference type="Pfam" id="PF23398"/>
    </source>
</evidence>
<dbReference type="OrthoDB" id="251990at2759"/>